<protein>
    <submittedName>
        <fullName evidence="3">CHAT domain-containing protein</fullName>
    </submittedName>
</protein>
<dbReference type="InterPro" id="IPR024983">
    <property type="entry name" value="CHAT_dom"/>
</dbReference>
<dbReference type="EMBL" id="JTHE03000104">
    <property type="protein sequence ID" value="MCM1984806.1"/>
    <property type="molecule type" value="Genomic_DNA"/>
</dbReference>
<feature type="region of interest" description="Disordered" evidence="1">
    <location>
        <begin position="414"/>
        <end position="435"/>
    </location>
</feature>
<dbReference type="Proteomes" id="UP000031561">
    <property type="component" value="Unassembled WGS sequence"/>
</dbReference>
<evidence type="ECO:0000256" key="1">
    <source>
        <dbReference type="SAM" id="MobiDB-lite"/>
    </source>
</evidence>
<comment type="caution">
    <text evidence="3">The sequence shown here is derived from an EMBL/GenBank/DDBJ whole genome shotgun (WGS) entry which is preliminary data.</text>
</comment>
<gene>
    <name evidence="3" type="ORF">QQ91_0018450</name>
</gene>
<name>A0ABD4T896_9CYAN</name>
<dbReference type="AlphaFoldDB" id="A0ABD4T896"/>
<evidence type="ECO:0000313" key="4">
    <source>
        <dbReference type="Proteomes" id="UP000031561"/>
    </source>
</evidence>
<evidence type="ECO:0000259" key="2">
    <source>
        <dbReference type="Pfam" id="PF12770"/>
    </source>
</evidence>
<accession>A0ABD4T896</accession>
<sequence>MSHANRGHPIPLRLGLGILGAIFLAQRGPAAATPSPQATRNFLTMERSLEQDFERYFGEDLATVTQTPQAVAGILAERATQTQSRAAVLWVIPRLDHLHLVLLTPDGDPVVRDLDHVPQSLLLTTVRTFQKEMADLSQDPRRSQAAQQLYDWIIAPFQDDYLEPNQIDSLLFCLGNGLRGLPLAALRNESSYLIEQYSVTSIPAFNLIQTQYRPIRRGEILAAGASQFQSLAPLPAVPTELERVQSQLRNSPISSQIWQGRSLLNQRFTLSNVETELQQHPLNIVHLATHAEFKPGRPQQSFIQFHDRRLRLDQMDDLVWPPTLDLLVLSACKTALGDPGAELGFAGVALKSRIKSAMGSLWQVSDVGTLALMDEFYHYLPRTPTKAHALQQAQLQLLKGKVYANESPLLPAASQGRSGLGPEITAGSPDSPAPQTHEFSHPYFWAGFTLLSSPW</sequence>
<organism evidence="3 4">
    <name type="scientific">Lyngbya confervoides BDU141951</name>
    <dbReference type="NCBI Taxonomy" id="1574623"/>
    <lineage>
        <taxon>Bacteria</taxon>
        <taxon>Bacillati</taxon>
        <taxon>Cyanobacteriota</taxon>
        <taxon>Cyanophyceae</taxon>
        <taxon>Oscillatoriophycideae</taxon>
        <taxon>Oscillatoriales</taxon>
        <taxon>Microcoleaceae</taxon>
        <taxon>Lyngbya</taxon>
    </lineage>
</organism>
<reference evidence="3 4" key="1">
    <citation type="journal article" date="2015" name="Genome Announc.">
        <title>Draft Genome Sequence of Filamentous Marine Cyanobacterium Lyngbya confervoides Strain BDU141951.</title>
        <authorList>
            <person name="Chandrababunaidu M.M."/>
            <person name="Sen D."/>
            <person name="Tripathy S."/>
        </authorList>
    </citation>
    <scope>NUCLEOTIDE SEQUENCE [LARGE SCALE GENOMIC DNA]</scope>
    <source>
        <strain evidence="3 4">BDU141951</strain>
    </source>
</reference>
<feature type="domain" description="CHAT" evidence="2">
    <location>
        <begin position="145"/>
        <end position="451"/>
    </location>
</feature>
<evidence type="ECO:0000313" key="3">
    <source>
        <dbReference type="EMBL" id="MCM1984806.1"/>
    </source>
</evidence>
<keyword evidence="4" id="KW-1185">Reference proteome</keyword>
<dbReference type="RefSeq" id="WP_166277128.1">
    <property type="nucleotide sequence ID" value="NZ_JTHE03000104.1"/>
</dbReference>
<dbReference type="Pfam" id="PF12770">
    <property type="entry name" value="CHAT"/>
    <property type="match status" value="1"/>
</dbReference>
<proteinExistence type="predicted"/>